<dbReference type="AlphaFoldDB" id="A0A1G9BEK9"/>
<reference evidence="2" key="1">
    <citation type="submission" date="2016-10" db="EMBL/GenBank/DDBJ databases">
        <authorList>
            <person name="Varghese N."/>
            <person name="Submissions S."/>
        </authorList>
    </citation>
    <scope>NUCLEOTIDE SEQUENCE [LARGE SCALE GENOMIC DNA]</scope>
    <source>
        <strain evidence="2">DSM 16995</strain>
    </source>
</reference>
<dbReference type="RefSeq" id="WP_170830282.1">
    <property type="nucleotide sequence ID" value="NZ_FNGA01000001.1"/>
</dbReference>
<organism evidence="1 2">
    <name type="scientific">Maridesulfovibrio ferrireducens</name>
    <dbReference type="NCBI Taxonomy" id="246191"/>
    <lineage>
        <taxon>Bacteria</taxon>
        <taxon>Pseudomonadati</taxon>
        <taxon>Thermodesulfobacteriota</taxon>
        <taxon>Desulfovibrionia</taxon>
        <taxon>Desulfovibrionales</taxon>
        <taxon>Desulfovibrionaceae</taxon>
        <taxon>Maridesulfovibrio</taxon>
    </lineage>
</organism>
<accession>A0A1G9BEK9</accession>
<keyword evidence="2" id="KW-1185">Reference proteome</keyword>
<evidence type="ECO:0000313" key="1">
    <source>
        <dbReference type="EMBL" id="SDK37972.1"/>
    </source>
</evidence>
<sequence length="58" mass="6423">MNHIKLTEKQLAIANSSGLTEEELVELLTGESLIPAELLEIVQKVAEQTAQVFEKEES</sequence>
<protein>
    <submittedName>
        <fullName evidence="1">Uncharacterized protein</fullName>
    </submittedName>
</protein>
<dbReference type="EMBL" id="FNGA01000001">
    <property type="protein sequence ID" value="SDK37972.1"/>
    <property type="molecule type" value="Genomic_DNA"/>
</dbReference>
<dbReference type="Proteomes" id="UP000199053">
    <property type="component" value="Unassembled WGS sequence"/>
</dbReference>
<gene>
    <name evidence="1" type="ORF">SAMN05660337_0268</name>
</gene>
<proteinExistence type="predicted"/>
<name>A0A1G9BEK9_9BACT</name>
<evidence type="ECO:0000313" key="2">
    <source>
        <dbReference type="Proteomes" id="UP000199053"/>
    </source>
</evidence>